<dbReference type="InterPro" id="IPR011453">
    <property type="entry name" value="DUF1559"/>
</dbReference>
<evidence type="ECO:0000256" key="1">
    <source>
        <dbReference type="SAM" id="Phobius"/>
    </source>
</evidence>
<dbReference type="InterPro" id="IPR045584">
    <property type="entry name" value="Pilin-like"/>
</dbReference>
<keyword evidence="1" id="KW-1133">Transmembrane helix</keyword>
<evidence type="ECO:0000313" key="4">
    <source>
        <dbReference type="Proteomes" id="UP000188181"/>
    </source>
</evidence>
<evidence type="ECO:0000259" key="2">
    <source>
        <dbReference type="Pfam" id="PF07596"/>
    </source>
</evidence>
<dbReference type="Pfam" id="PF07963">
    <property type="entry name" value="N_methyl"/>
    <property type="match status" value="1"/>
</dbReference>
<dbReference type="SUPFAM" id="SSF54523">
    <property type="entry name" value="Pili subunits"/>
    <property type="match status" value="1"/>
</dbReference>
<keyword evidence="4" id="KW-1185">Reference proteome</keyword>
<evidence type="ECO:0000313" key="3">
    <source>
        <dbReference type="EMBL" id="AQQ69798.1"/>
    </source>
</evidence>
<dbReference type="STRING" id="1851148.SMSP2_00132"/>
<feature type="transmembrane region" description="Helical" evidence="1">
    <location>
        <begin position="20"/>
        <end position="38"/>
    </location>
</feature>
<dbReference type="InterPro" id="IPR012902">
    <property type="entry name" value="N_methyl_site"/>
</dbReference>
<feature type="domain" description="DUF1559" evidence="2">
    <location>
        <begin position="40"/>
        <end position="91"/>
    </location>
</feature>
<dbReference type="NCBIfam" id="TIGR02532">
    <property type="entry name" value="IV_pilin_GFxxxE"/>
    <property type="match status" value="1"/>
</dbReference>
<organism evidence="3 4">
    <name type="scientific">Limihaloglobus sulfuriphilus</name>
    <dbReference type="NCBI Taxonomy" id="1851148"/>
    <lineage>
        <taxon>Bacteria</taxon>
        <taxon>Pseudomonadati</taxon>
        <taxon>Planctomycetota</taxon>
        <taxon>Phycisphaerae</taxon>
        <taxon>Sedimentisphaerales</taxon>
        <taxon>Sedimentisphaeraceae</taxon>
        <taxon>Limihaloglobus</taxon>
    </lineage>
</organism>
<dbReference type="KEGG" id="pbas:SMSP2_00132"/>
<reference evidence="4" key="1">
    <citation type="submission" date="2017-02" db="EMBL/GenBank/DDBJ databases">
        <title>Comparative genomics and description of representatives of a novel lineage of planctomycetes thriving in anoxic sediments.</title>
        <authorList>
            <person name="Spring S."/>
            <person name="Bunk B."/>
            <person name="Sproer C."/>
        </authorList>
    </citation>
    <scope>NUCLEOTIDE SEQUENCE [LARGE SCALE GENOMIC DNA]</scope>
    <source>
        <strain evidence="4">SM-Chi-D1</strain>
    </source>
</reference>
<dbReference type="PANTHER" id="PTHR30093:SF2">
    <property type="entry name" value="TYPE II SECRETION SYSTEM PROTEIN H"/>
    <property type="match status" value="1"/>
</dbReference>
<dbReference type="PROSITE" id="PS00409">
    <property type="entry name" value="PROKAR_NTER_METHYL"/>
    <property type="match status" value="1"/>
</dbReference>
<sequence>MIIVQKFCKRQNQGFTLIELLVVISIIALLMAVMMPALSKARETAKRTICMSNLKQLGLASVTYASENRFLPFNTITPSGSNSSTPGFHNYMLKYGSTLKWINHGLLFGQKYISTPEVYFCPSQRGDVRYECDTYFNGDQERDEQERMQLLDGAPGMNGNNNRYIRGSYLARCYNPDGVTIVRGSAQIGKKATMFPYGATYAFLADRWTYESSGVHGKKFYNVAYCDGHVQMLTDSNKYLAELGVGRLPEALDKSKIKDWADAWKIFDKGTFEPFEK</sequence>
<dbReference type="EMBL" id="CP019646">
    <property type="protein sequence ID" value="AQQ69798.1"/>
    <property type="molecule type" value="Genomic_DNA"/>
</dbReference>
<keyword evidence="1" id="KW-0812">Transmembrane</keyword>
<protein>
    <submittedName>
        <fullName evidence="3">PilD-dependent protein PddA</fullName>
    </submittedName>
</protein>
<name>A0A1Q2MB90_9BACT</name>
<dbReference type="Gene3D" id="3.30.700.10">
    <property type="entry name" value="Glycoprotein, Type 4 Pilin"/>
    <property type="match status" value="1"/>
</dbReference>
<accession>A0A1Q2MB90</accession>
<dbReference type="AlphaFoldDB" id="A0A1Q2MB90"/>
<dbReference type="RefSeq" id="WP_186804775.1">
    <property type="nucleotide sequence ID" value="NZ_CP019646.1"/>
</dbReference>
<dbReference type="Pfam" id="PF07596">
    <property type="entry name" value="SBP_bac_10"/>
    <property type="match status" value="1"/>
</dbReference>
<dbReference type="PANTHER" id="PTHR30093">
    <property type="entry name" value="GENERAL SECRETION PATHWAY PROTEIN G"/>
    <property type="match status" value="1"/>
</dbReference>
<dbReference type="Proteomes" id="UP000188181">
    <property type="component" value="Chromosome"/>
</dbReference>
<keyword evidence="1" id="KW-0472">Membrane</keyword>
<gene>
    <name evidence="3" type="primary">xcpT_1</name>
    <name evidence="3" type="ORF">SMSP2_00132</name>
</gene>
<proteinExistence type="predicted"/>